<protein>
    <submittedName>
        <fullName evidence="7">Thymidine kinase</fullName>
    </submittedName>
</protein>
<dbReference type="InterPro" id="IPR027417">
    <property type="entry name" value="P-loop_NTPase"/>
</dbReference>
<keyword evidence="1" id="KW-0244">Early protein</keyword>
<dbReference type="EMBL" id="LT608135">
    <property type="protein sequence ID" value="SCO83561.1"/>
    <property type="molecule type" value="Genomic_DNA"/>
</dbReference>
<dbReference type="GO" id="GO:0005524">
    <property type="term" value="F:ATP binding"/>
    <property type="evidence" value="ECO:0007669"/>
    <property type="project" value="UniProtKB-KW"/>
</dbReference>
<dbReference type="HAMAP" id="MF_04029">
    <property type="entry name" value="HSV_KITH"/>
    <property type="match status" value="1"/>
</dbReference>
<proteinExistence type="inferred from homology"/>
<dbReference type="GO" id="GO:0006230">
    <property type="term" value="P:TMP biosynthetic process"/>
    <property type="evidence" value="ECO:0007669"/>
    <property type="project" value="InterPro"/>
</dbReference>
<keyword evidence="8" id="KW-1185">Reference proteome</keyword>
<name>A0A1R3TFM9_9ALPH</name>
<evidence type="ECO:0000256" key="5">
    <source>
        <dbReference type="ARBA" id="ARBA00022777"/>
    </source>
</evidence>
<dbReference type="Pfam" id="PF00693">
    <property type="entry name" value="Herpes_TK"/>
    <property type="match status" value="1"/>
</dbReference>
<dbReference type="RefSeq" id="YP_009342382.1">
    <property type="nucleotide sequence ID" value="NC_033464.1"/>
</dbReference>
<dbReference type="GO" id="GO:0004797">
    <property type="term" value="F:thymidine kinase activity"/>
    <property type="evidence" value="ECO:0007669"/>
    <property type="project" value="InterPro"/>
</dbReference>
<keyword evidence="2" id="KW-0237">DNA synthesis</keyword>
<dbReference type="GO" id="GO:0071897">
    <property type="term" value="P:DNA biosynthetic process"/>
    <property type="evidence" value="ECO:0007669"/>
    <property type="project" value="UniProtKB-KW"/>
</dbReference>
<dbReference type="OrthoDB" id="9128at10239"/>
<evidence type="ECO:0000313" key="7">
    <source>
        <dbReference type="EMBL" id="SCO83561.1"/>
    </source>
</evidence>
<dbReference type="Proteomes" id="UP000203542">
    <property type="component" value="Segment"/>
</dbReference>
<evidence type="ECO:0000313" key="8">
    <source>
        <dbReference type="Proteomes" id="UP000203542"/>
    </source>
</evidence>
<evidence type="ECO:0000256" key="2">
    <source>
        <dbReference type="ARBA" id="ARBA00022634"/>
    </source>
</evidence>
<organism evidence="7">
    <name type="scientific">Spheniscid alphaherpesvirus 1</name>
    <dbReference type="NCBI Taxonomy" id="2560777"/>
    <lineage>
        <taxon>Viruses</taxon>
        <taxon>Duplodnaviria</taxon>
        <taxon>Heunggongvirae</taxon>
        <taxon>Peploviricota</taxon>
        <taxon>Herviviricetes</taxon>
        <taxon>Herpesvirales</taxon>
        <taxon>Orthoherpesviridae</taxon>
        <taxon>Alphaherpesvirinae</taxon>
        <taxon>Mardivirus</taxon>
        <taxon>Mardivirus spheniscidalpha1</taxon>
    </lineage>
</organism>
<reference evidence="7" key="1">
    <citation type="submission" date="2016-08" db="EMBL/GenBank/DDBJ databases">
        <authorList>
            <person name="Seilhamer J.J."/>
        </authorList>
    </citation>
    <scope>NUCLEOTIDE SEQUENCE [LARGE SCALE GENOMIC DNA]</scope>
    <source>
        <strain evidence="7">Lib01004</strain>
    </source>
</reference>
<dbReference type="Gene3D" id="3.40.50.300">
    <property type="entry name" value="P-loop containing nucleotide triphosphate hydrolases"/>
    <property type="match status" value="1"/>
</dbReference>
<dbReference type="InterPro" id="IPR001889">
    <property type="entry name" value="Herpes_TK"/>
</dbReference>
<keyword evidence="3" id="KW-0808">Transferase</keyword>
<keyword evidence="4" id="KW-0547">Nucleotide-binding</keyword>
<sequence length="349" mass="39961">MATHASSCSEKQVDLQRSVRVLRIYLDGAYGIGKSTCASVMTESVLYPTLYAREPMAYWRRFFFPSDIVSDVYSTQERRRTGKISEEDADAVTTSLQVRFASPYLTLHAATRALFGQETYTQQRPDITLIFDRHPIAAILCFPAARYVVGDMSIEAFLALISTLPEDSSGANIVVADITEEEHVRRLQGRNRRGEKIDMNLLRALRNIYIMLINTISYARLRSQVSWRDDWDSIPTFDDTVRDRITSQRSYFISEPPQLRFSLLTLLKTPVICDGDGFVRRIHELAIDNLMNKLALLHVYYADFDNKTPKHCAESIRCMTSAMSVTTTSYTNVRVLEDLIRDFNNEMIM</sequence>
<keyword evidence="6" id="KW-0067">ATP-binding</keyword>
<evidence type="ECO:0000256" key="6">
    <source>
        <dbReference type="ARBA" id="ARBA00022840"/>
    </source>
</evidence>
<evidence type="ECO:0000256" key="3">
    <source>
        <dbReference type="ARBA" id="ARBA00022679"/>
    </source>
</evidence>
<dbReference type="SUPFAM" id="SSF52540">
    <property type="entry name" value="P-loop containing nucleoside triphosphate hydrolases"/>
    <property type="match status" value="1"/>
</dbReference>
<evidence type="ECO:0000256" key="1">
    <source>
        <dbReference type="ARBA" id="ARBA00022518"/>
    </source>
</evidence>
<accession>A0A1R3TFM9</accession>
<gene>
    <name evidence="7" type="primary">UL23</name>
</gene>
<evidence type="ECO:0000256" key="4">
    <source>
        <dbReference type="ARBA" id="ARBA00022741"/>
    </source>
</evidence>
<dbReference type="GeneID" id="30902374"/>
<dbReference type="KEGG" id="vg:30902374"/>
<keyword evidence="5 7" id="KW-0418">Kinase</keyword>